<evidence type="ECO:0000256" key="1">
    <source>
        <dbReference type="ARBA" id="ARBA00004123"/>
    </source>
</evidence>
<dbReference type="InterPro" id="IPR038933">
    <property type="entry name" value="Ovate"/>
</dbReference>
<reference evidence="9" key="1">
    <citation type="submission" date="2020-01" db="EMBL/GenBank/DDBJ databases">
        <title>Genome sequence of Kobresia littledalei, the first chromosome-level genome in the family Cyperaceae.</title>
        <authorList>
            <person name="Qu G."/>
        </authorList>
    </citation>
    <scope>NUCLEOTIDE SEQUENCE</scope>
    <source>
        <strain evidence="9">C.B.Clarke</strain>
        <tissue evidence="9">Leaf</tissue>
    </source>
</reference>
<dbReference type="Pfam" id="PF04844">
    <property type="entry name" value="Ovate"/>
    <property type="match status" value="1"/>
</dbReference>
<feature type="compositionally biased region" description="Polar residues" evidence="7">
    <location>
        <begin position="85"/>
        <end position="104"/>
    </location>
</feature>
<protein>
    <recommendedName>
        <fullName evidence="6">Transcription repressor</fullName>
    </recommendedName>
    <alternativeName>
        <fullName evidence="6">Ovate family protein</fullName>
    </alternativeName>
</protein>
<organism evidence="9 10">
    <name type="scientific">Carex littledalei</name>
    <dbReference type="NCBI Taxonomy" id="544730"/>
    <lineage>
        <taxon>Eukaryota</taxon>
        <taxon>Viridiplantae</taxon>
        <taxon>Streptophyta</taxon>
        <taxon>Embryophyta</taxon>
        <taxon>Tracheophyta</taxon>
        <taxon>Spermatophyta</taxon>
        <taxon>Magnoliopsida</taxon>
        <taxon>Liliopsida</taxon>
        <taxon>Poales</taxon>
        <taxon>Cyperaceae</taxon>
        <taxon>Cyperoideae</taxon>
        <taxon>Cariceae</taxon>
        <taxon>Carex</taxon>
        <taxon>Carex subgen. Euthyceras</taxon>
    </lineage>
</organism>
<evidence type="ECO:0000313" key="10">
    <source>
        <dbReference type="Proteomes" id="UP000623129"/>
    </source>
</evidence>
<dbReference type="InterPro" id="IPR006458">
    <property type="entry name" value="Ovate_C"/>
</dbReference>
<dbReference type="NCBIfam" id="TIGR01568">
    <property type="entry name" value="A_thal_3678"/>
    <property type="match status" value="1"/>
</dbReference>
<feature type="region of interest" description="Disordered" evidence="7">
    <location>
        <begin position="85"/>
        <end position="123"/>
    </location>
</feature>
<feature type="domain" description="OVATE" evidence="8">
    <location>
        <begin position="182"/>
        <end position="246"/>
    </location>
</feature>
<evidence type="ECO:0000256" key="5">
    <source>
        <dbReference type="ARBA" id="ARBA00023242"/>
    </source>
</evidence>
<dbReference type="PANTHER" id="PTHR33057:SF117">
    <property type="entry name" value="TRANSCRIPTION REPRESSOR OFP14"/>
    <property type="match status" value="1"/>
</dbReference>
<dbReference type="PROSITE" id="PS51754">
    <property type="entry name" value="OVATE"/>
    <property type="match status" value="1"/>
</dbReference>
<dbReference type="GO" id="GO:0045892">
    <property type="term" value="P:negative regulation of DNA-templated transcription"/>
    <property type="evidence" value="ECO:0007669"/>
    <property type="project" value="UniProtKB-UniRule"/>
</dbReference>
<evidence type="ECO:0000256" key="2">
    <source>
        <dbReference type="ARBA" id="ARBA00022491"/>
    </source>
</evidence>
<feature type="region of interest" description="Disordered" evidence="7">
    <location>
        <begin position="142"/>
        <end position="171"/>
    </location>
</feature>
<feature type="compositionally biased region" description="Polar residues" evidence="7">
    <location>
        <begin position="142"/>
        <end position="155"/>
    </location>
</feature>
<gene>
    <name evidence="9" type="ORF">FCM35_KLT15111</name>
</gene>
<evidence type="ECO:0000259" key="8">
    <source>
        <dbReference type="PROSITE" id="PS51754"/>
    </source>
</evidence>
<keyword evidence="2 6" id="KW-0678">Repressor</keyword>
<keyword evidence="10" id="KW-1185">Reference proteome</keyword>
<feature type="compositionally biased region" description="Basic and acidic residues" evidence="7">
    <location>
        <begin position="265"/>
        <end position="275"/>
    </location>
</feature>
<evidence type="ECO:0000256" key="3">
    <source>
        <dbReference type="ARBA" id="ARBA00023015"/>
    </source>
</evidence>
<keyword evidence="4 6" id="KW-0804">Transcription</keyword>
<keyword evidence="3 6" id="KW-0805">Transcription regulation</keyword>
<keyword evidence="5 6" id="KW-0539">Nucleus</keyword>
<dbReference type="EMBL" id="SWLB01000028">
    <property type="protein sequence ID" value="KAF3320977.1"/>
    <property type="molecule type" value="Genomic_DNA"/>
</dbReference>
<accession>A0A833QH63</accession>
<dbReference type="Proteomes" id="UP000623129">
    <property type="component" value="Unassembled WGS sequence"/>
</dbReference>
<comment type="subcellular location">
    <subcellularLocation>
        <location evidence="1 6">Nucleus</location>
    </subcellularLocation>
</comment>
<comment type="function">
    <text evidence="6">Transcriptional repressor that regulates multiple aspects of plant growth and development.</text>
</comment>
<feature type="region of interest" description="Disordered" evidence="7">
    <location>
        <begin position="250"/>
        <end position="275"/>
    </location>
</feature>
<proteinExistence type="predicted"/>
<sequence>MGRKKIKFSKSMKLYLLKQLKKVPGLNLNSLIHPRSLTCNYPKTQSIDKRNSNVNFITNHESNLADLNRYMSEYFPSMGISDNESSLIDTSTKQSPTNTGNEEFSSSTSNSLVVPSSPTGDIREGEAGVLVMTDETSSIDTLTKQSPANTGNEEFSSSTSNSLVVPSSPTGDIREGEAGVLVVTFSIDPYKDFKRSMKTMLKADNAGTSQPSNQDNLNELLLCYLEQNNKSMHKHLLRAFNDITNEISEHSHSHRYEQENLNGKEAAKGRERGHA</sequence>
<feature type="compositionally biased region" description="Low complexity" evidence="7">
    <location>
        <begin position="105"/>
        <end position="119"/>
    </location>
</feature>
<dbReference type="OrthoDB" id="674216at2759"/>
<evidence type="ECO:0000256" key="6">
    <source>
        <dbReference type="RuleBase" id="RU367028"/>
    </source>
</evidence>
<dbReference type="AlphaFoldDB" id="A0A833QH63"/>
<dbReference type="PANTHER" id="PTHR33057">
    <property type="entry name" value="TRANSCRIPTION REPRESSOR OFP7-RELATED"/>
    <property type="match status" value="1"/>
</dbReference>
<evidence type="ECO:0000256" key="7">
    <source>
        <dbReference type="SAM" id="MobiDB-lite"/>
    </source>
</evidence>
<comment type="caution">
    <text evidence="9">The sequence shown here is derived from an EMBL/GenBank/DDBJ whole genome shotgun (WGS) entry which is preliminary data.</text>
</comment>
<feature type="compositionally biased region" description="Low complexity" evidence="7">
    <location>
        <begin position="156"/>
        <end position="170"/>
    </location>
</feature>
<name>A0A833QH63_9POAL</name>
<evidence type="ECO:0000313" key="9">
    <source>
        <dbReference type="EMBL" id="KAF3320977.1"/>
    </source>
</evidence>
<evidence type="ECO:0000256" key="4">
    <source>
        <dbReference type="ARBA" id="ARBA00023163"/>
    </source>
</evidence>
<dbReference type="GO" id="GO:0005634">
    <property type="term" value="C:nucleus"/>
    <property type="evidence" value="ECO:0007669"/>
    <property type="project" value="UniProtKB-SubCell"/>
</dbReference>